<keyword evidence="4" id="KW-0469">Meiosis</keyword>
<gene>
    <name evidence="9" type="ORF">SPHA_50510</name>
</gene>
<dbReference type="Gene3D" id="3.30.40.10">
    <property type="entry name" value="Zinc/RING finger domain, C3HC4 (zinc finger)"/>
    <property type="match status" value="1"/>
</dbReference>
<dbReference type="AlphaFoldDB" id="A0A812DB38"/>
<dbReference type="InterPro" id="IPR001841">
    <property type="entry name" value="Znf_RING"/>
</dbReference>
<feature type="region of interest" description="Disordered" evidence="7">
    <location>
        <begin position="145"/>
        <end position="207"/>
    </location>
</feature>
<dbReference type="PROSITE" id="PS00518">
    <property type="entry name" value="ZF_RING_1"/>
    <property type="match status" value="1"/>
</dbReference>
<dbReference type="Pfam" id="PF14634">
    <property type="entry name" value="zf-RING_5"/>
    <property type="match status" value="1"/>
</dbReference>
<feature type="compositionally biased region" description="Polar residues" evidence="7">
    <location>
        <begin position="146"/>
        <end position="155"/>
    </location>
</feature>
<name>A0A812DB38_ACAPH</name>
<dbReference type="InterPro" id="IPR042123">
    <property type="entry name" value="Zip3/RNF212-like"/>
</dbReference>
<dbReference type="GO" id="GO:0007131">
    <property type="term" value="P:reciprocal meiotic recombination"/>
    <property type="evidence" value="ECO:0007669"/>
    <property type="project" value="InterPro"/>
</dbReference>
<evidence type="ECO:0000256" key="3">
    <source>
        <dbReference type="ARBA" id="ARBA00022833"/>
    </source>
</evidence>
<sequence>MVDWLHCNLCFTQPGNGIKFSLTNCGHVYCEKCLTEGTKESCKMCKAVCSSILLTGKMKPDVEIFFGDPSELIKKQNKQLVQVMEFQKNHRRRFVTYLKDKVSKQNAYISQVKQALMARQVLQRDIAKLKEENLYLKRLVSEKGLNASSRNSTPGRTGFPSYRASPSRSPIENMSPYPYSKPNTPISNTSRCNTPSNYLSQLTESRNTQSNMSINYLPQMPARVSIRTPPTQGRLETPCIPIISESPTPTIFDVSKKFSR</sequence>
<dbReference type="EMBL" id="CAHIKZ030002985">
    <property type="protein sequence ID" value="CAE1294675.1"/>
    <property type="molecule type" value="Genomic_DNA"/>
</dbReference>
<dbReference type="GO" id="GO:0000795">
    <property type="term" value="C:synaptonemal complex"/>
    <property type="evidence" value="ECO:0007669"/>
    <property type="project" value="InterPro"/>
</dbReference>
<keyword evidence="10" id="KW-1185">Reference proteome</keyword>
<evidence type="ECO:0000313" key="10">
    <source>
        <dbReference type="Proteomes" id="UP000597762"/>
    </source>
</evidence>
<dbReference type="OrthoDB" id="2535391at2759"/>
<keyword evidence="3" id="KW-0862">Zinc</keyword>
<dbReference type="Proteomes" id="UP000597762">
    <property type="component" value="Unassembled WGS sequence"/>
</dbReference>
<evidence type="ECO:0000256" key="7">
    <source>
        <dbReference type="SAM" id="MobiDB-lite"/>
    </source>
</evidence>
<keyword evidence="1" id="KW-0479">Metal-binding</keyword>
<feature type="domain" description="RING-type" evidence="8">
    <location>
        <begin position="7"/>
        <end position="46"/>
    </location>
</feature>
<evidence type="ECO:0000256" key="1">
    <source>
        <dbReference type="ARBA" id="ARBA00022723"/>
    </source>
</evidence>
<dbReference type="GO" id="GO:0007129">
    <property type="term" value="P:homologous chromosome pairing at meiosis"/>
    <property type="evidence" value="ECO:0007669"/>
    <property type="project" value="TreeGrafter"/>
</dbReference>
<comment type="caution">
    <text evidence="9">The sequence shown here is derived from an EMBL/GenBank/DDBJ whole genome shotgun (WGS) entry which is preliminary data.</text>
</comment>
<dbReference type="GO" id="GO:0019789">
    <property type="term" value="F:SUMO transferase activity"/>
    <property type="evidence" value="ECO:0007669"/>
    <property type="project" value="InterPro"/>
</dbReference>
<evidence type="ECO:0000259" key="8">
    <source>
        <dbReference type="PROSITE" id="PS50089"/>
    </source>
</evidence>
<dbReference type="SUPFAM" id="SSF57850">
    <property type="entry name" value="RING/U-box"/>
    <property type="match status" value="1"/>
</dbReference>
<keyword evidence="2 5" id="KW-0863">Zinc-finger</keyword>
<organism evidence="9 10">
    <name type="scientific">Acanthosepion pharaonis</name>
    <name type="common">Pharaoh cuttlefish</name>
    <name type="synonym">Sepia pharaonis</name>
    <dbReference type="NCBI Taxonomy" id="158019"/>
    <lineage>
        <taxon>Eukaryota</taxon>
        <taxon>Metazoa</taxon>
        <taxon>Spiralia</taxon>
        <taxon>Lophotrochozoa</taxon>
        <taxon>Mollusca</taxon>
        <taxon>Cephalopoda</taxon>
        <taxon>Coleoidea</taxon>
        <taxon>Decapodiformes</taxon>
        <taxon>Sepiida</taxon>
        <taxon>Sepiina</taxon>
        <taxon>Sepiidae</taxon>
        <taxon>Acanthosepion</taxon>
    </lineage>
</organism>
<feature type="compositionally biased region" description="Polar residues" evidence="7">
    <location>
        <begin position="181"/>
        <end position="207"/>
    </location>
</feature>
<evidence type="ECO:0000313" key="9">
    <source>
        <dbReference type="EMBL" id="CAE1294675.1"/>
    </source>
</evidence>
<dbReference type="GO" id="GO:0016925">
    <property type="term" value="P:protein sumoylation"/>
    <property type="evidence" value="ECO:0007669"/>
    <property type="project" value="TreeGrafter"/>
</dbReference>
<keyword evidence="6" id="KW-0175">Coiled coil</keyword>
<accession>A0A812DB38</accession>
<proteinExistence type="predicted"/>
<dbReference type="PANTHER" id="PTHR22663">
    <property type="entry name" value="RING FINGER PROTEIN NARYA-RELATED"/>
    <property type="match status" value="1"/>
</dbReference>
<dbReference type="CDD" id="cd16560">
    <property type="entry name" value="RING-HC_RNF212-like"/>
    <property type="match status" value="1"/>
</dbReference>
<dbReference type="GO" id="GO:0008270">
    <property type="term" value="F:zinc ion binding"/>
    <property type="evidence" value="ECO:0007669"/>
    <property type="project" value="UniProtKB-KW"/>
</dbReference>
<dbReference type="PANTHER" id="PTHR22663:SF17">
    <property type="entry name" value="RING FINGER PROTEIN NARYA-RELATED"/>
    <property type="match status" value="1"/>
</dbReference>
<dbReference type="InterPro" id="IPR017907">
    <property type="entry name" value="Znf_RING_CS"/>
</dbReference>
<protein>
    <recommendedName>
        <fullName evidence="8">RING-type domain-containing protein</fullName>
    </recommendedName>
</protein>
<dbReference type="PROSITE" id="PS50089">
    <property type="entry name" value="ZF_RING_2"/>
    <property type="match status" value="1"/>
</dbReference>
<evidence type="ECO:0000256" key="6">
    <source>
        <dbReference type="SAM" id="Coils"/>
    </source>
</evidence>
<dbReference type="InterPro" id="IPR013083">
    <property type="entry name" value="Znf_RING/FYVE/PHD"/>
</dbReference>
<feature type="coiled-coil region" evidence="6">
    <location>
        <begin position="112"/>
        <end position="139"/>
    </location>
</feature>
<reference evidence="9" key="1">
    <citation type="submission" date="2021-01" db="EMBL/GenBank/DDBJ databases">
        <authorList>
            <person name="Li R."/>
            <person name="Bekaert M."/>
        </authorList>
    </citation>
    <scope>NUCLEOTIDE SEQUENCE</scope>
    <source>
        <strain evidence="9">Farmed</strain>
    </source>
</reference>
<dbReference type="SMART" id="SM00184">
    <property type="entry name" value="RING"/>
    <property type="match status" value="1"/>
</dbReference>
<evidence type="ECO:0000256" key="5">
    <source>
        <dbReference type="PROSITE-ProRule" id="PRU00175"/>
    </source>
</evidence>
<evidence type="ECO:0000256" key="2">
    <source>
        <dbReference type="ARBA" id="ARBA00022771"/>
    </source>
</evidence>
<evidence type="ECO:0000256" key="4">
    <source>
        <dbReference type="ARBA" id="ARBA00023254"/>
    </source>
</evidence>